<dbReference type="Pfam" id="PF00924">
    <property type="entry name" value="MS_channel_2nd"/>
    <property type="match status" value="1"/>
</dbReference>
<dbReference type="InterPro" id="IPR011066">
    <property type="entry name" value="MscS_channel_C_sf"/>
</dbReference>
<feature type="domain" description="Mechanosensitive ion channel transmembrane helices 2/3" evidence="11">
    <location>
        <begin position="143"/>
        <end position="183"/>
    </location>
</feature>
<dbReference type="RefSeq" id="WP_340602779.1">
    <property type="nucleotide sequence ID" value="NZ_JBBMXV010000001.1"/>
</dbReference>
<dbReference type="Pfam" id="PF21082">
    <property type="entry name" value="MS_channel_3rd"/>
    <property type="match status" value="1"/>
</dbReference>
<dbReference type="PANTHER" id="PTHR30221">
    <property type="entry name" value="SMALL-CONDUCTANCE MECHANOSENSITIVE CHANNEL"/>
    <property type="match status" value="1"/>
</dbReference>
<dbReference type="InterPro" id="IPR010920">
    <property type="entry name" value="LSM_dom_sf"/>
</dbReference>
<dbReference type="Gene3D" id="1.10.287.1260">
    <property type="match status" value="1"/>
</dbReference>
<dbReference type="AlphaFoldDB" id="A0ABD5V4U8"/>
<dbReference type="GO" id="GO:0005886">
    <property type="term" value="C:plasma membrane"/>
    <property type="evidence" value="ECO:0007669"/>
    <property type="project" value="UniProtKB-SubCell"/>
</dbReference>
<evidence type="ECO:0000256" key="8">
    <source>
        <dbReference type="SAM" id="Phobius"/>
    </source>
</evidence>
<keyword evidence="5 8" id="KW-1133">Transmembrane helix</keyword>
<keyword evidence="4 8" id="KW-0812">Transmembrane</keyword>
<evidence type="ECO:0000256" key="1">
    <source>
        <dbReference type="ARBA" id="ARBA00004651"/>
    </source>
</evidence>
<dbReference type="SUPFAM" id="SSF82861">
    <property type="entry name" value="Mechanosensitive channel protein MscS (YggB), transmembrane region"/>
    <property type="match status" value="1"/>
</dbReference>
<keyword evidence="3" id="KW-1003">Cell membrane</keyword>
<evidence type="ECO:0000313" key="13">
    <source>
        <dbReference type="Proteomes" id="UP001596312"/>
    </source>
</evidence>
<dbReference type="InterPro" id="IPR049278">
    <property type="entry name" value="MS_channel_C"/>
</dbReference>
<evidence type="ECO:0000313" key="12">
    <source>
        <dbReference type="EMBL" id="MFC6904275.1"/>
    </source>
</evidence>
<feature type="transmembrane region" description="Helical" evidence="8">
    <location>
        <begin position="98"/>
        <end position="118"/>
    </location>
</feature>
<dbReference type="InterPro" id="IPR049142">
    <property type="entry name" value="MS_channel_1st"/>
</dbReference>
<dbReference type="InterPro" id="IPR023408">
    <property type="entry name" value="MscS_beta-dom_sf"/>
</dbReference>
<accession>A0ABD5V4U8</accession>
<dbReference type="SUPFAM" id="SSF82689">
    <property type="entry name" value="Mechanosensitive channel protein MscS (YggB), C-terminal domain"/>
    <property type="match status" value="1"/>
</dbReference>
<dbReference type="InterPro" id="IPR006685">
    <property type="entry name" value="MscS_channel_2nd"/>
</dbReference>
<sequence length="377" mass="40261">MNEALVGLDALGEQYATVPERLAITLLALAIVSLMAWSVARLRSETGEGLRSAVLDLAGSIALVGSAVGATAVVIGVWGQGTTVAFALARANVGVDTLGTVLLTIGLLVGTFVFVRFLKGVIGELLGGHDAVSEHQIEVTYRITQVGTYLLALLVVLGIWNVDLSGLLIGAGVLGAVLGLAAQQTLASIFAGFVLMFSRPFEIGDWVQIGDNEGIVSDITIVSTRIQTADGEYAILPNDEVGSRTIINHSRKGRLRLQVSVGVDYDTDLDRAEAVIREAISDIDRLMRVPTPQVVVTGFGDSAIEFDVRFWIDKPSARRRWRAKQAVIKSITEAFRREGITIPYPQRELSDREGAFEGLGEPPEAPDATPQADGGEE</sequence>
<proteinExistence type="inferred from homology"/>
<feature type="region of interest" description="Disordered" evidence="7">
    <location>
        <begin position="345"/>
        <end position="377"/>
    </location>
</feature>
<evidence type="ECO:0000256" key="4">
    <source>
        <dbReference type="ARBA" id="ARBA00022692"/>
    </source>
</evidence>
<reference evidence="12 13" key="1">
    <citation type="journal article" date="2019" name="Int. J. Syst. Evol. Microbiol.">
        <title>The Global Catalogue of Microorganisms (GCM) 10K type strain sequencing project: providing services to taxonomists for standard genome sequencing and annotation.</title>
        <authorList>
            <consortium name="The Broad Institute Genomics Platform"/>
            <consortium name="The Broad Institute Genome Sequencing Center for Infectious Disease"/>
            <person name="Wu L."/>
            <person name="Ma J."/>
        </authorList>
    </citation>
    <scope>NUCLEOTIDE SEQUENCE [LARGE SCALE GENOMIC DNA]</scope>
    <source>
        <strain evidence="12 13">CGMCC 1.3240</strain>
    </source>
</reference>
<dbReference type="InterPro" id="IPR045275">
    <property type="entry name" value="MscS_archaea/bacteria_type"/>
</dbReference>
<evidence type="ECO:0000256" key="2">
    <source>
        <dbReference type="ARBA" id="ARBA00008017"/>
    </source>
</evidence>
<dbReference type="Pfam" id="PF21088">
    <property type="entry name" value="MS_channel_1st"/>
    <property type="match status" value="1"/>
</dbReference>
<dbReference type="Gene3D" id="3.30.70.100">
    <property type="match status" value="1"/>
</dbReference>
<feature type="domain" description="Mechanosensitive ion channel MscS" evidence="9">
    <location>
        <begin position="185"/>
        <end position="251"/>
    </location>
</feature>
<comment type="similarity">
    <text evidence="2">Belongs to the MscS (TC 1.A.23) family.</text>
</comment>
<evidence type="ECO:0000259" key="11">
    <source>
        <dbReference type="Pfam" id="PF21088"/>
    </source>
</evidence>
<dbReference type="SUPFAM" id="SSF50182">
    <property type="entry name" value="Sm-like ribonucleoproteins"/>
    <property type="match status" value="1"/>
</dbReference>
<feature type="transmembrane region" description="Helical" evidence="8">
    <location>
        <begin position="54"/>
        <end position="78"/>
    </location>
</feature>
<evidence type="ECO:0000256" key="5">
    <source>
        <dbReference type="ARBA" id="ARBA00022989"/>
    </source>
</evidence>
<keyword evidence="13" id="KW-1185">Reference proteome</keyword>
<dbReference type="PANTHER" id="PTHR30221:SF20">
    <property type="entry name" value="SMALL-CONDUCTANCE MECHANOSENSITIVE CHANNEL"/>
    <property type="match status" value="1"/>
</dbReference>
<comment type="subcellular location">
    <subcellularLocation>
        <location evidence="1">Cell membrane</location>
        <topology evidence="1">Multi-pass membrane protein</topology>
    </subcellularLocation>
</comment>
<keyword evidence="6 8" id="KW-0472">Membrane</keyword>
<dbReference type="Gene3D" id="2.30.30.60">
    <property type="match status" value="1"/>
</dbReference>
<evidence type="ECO:0000256" key="3">
    <source>
        <dbReference type="ARBA" id="ARBA00022475"/>
    </source>
</evidence>
<evidence type="ECO:0000256" key="6">
    <source>
        <dbReference type="ARBA" id="ARBA00023136"/>
    </source>
</evidence>
<protein>
    <submittedName>
        <fullName evidence="12">Mechanosensitive ion channel family protein</fullName>
    </submittedName>
</protein>
<evidence type="ECO:0000256" key="7">
    <source>
        <dbReference type="SAM" id="MobiDB-lite"/>
    </source>
</evidence>
<dbReference type="Proteomes" id="UP001596312">
    <property type="component" value="Unassembled WGS sequence"/>
</dbReference>
<dbReference type="InterPro" id="IPR011014">
    <property type="entry name" value="MscS_channel_TM-2"/>
</dbReference>
<feature type="transmembrane region" description="Helical" evidence="8">
    <location>
        <begin position="22"/>
        <end position="42"/>
    </location>
</feature>
<gene>
    <name evidence="12" type="ORF">ACFQGH_03585</name>
</gene>
<evidence type="ECO:0000259" key="9">
    <source>
        <dbReference type="Pfam" id="PF00924"/>
    </source>
</evidence>
<name>A0ABD5V4U8_9EURY</name>
<comment type="caution">
    <text evidence="12">The sequence shown here is derived from an EMBL/GenBank/DDBJ whole genome shotgun (WGS) entry which is preliminary data.</text>
</comment>
<feature type="transmembrane region" description="Helical" evidence="8">
    <location>
        <begin position="139"/>
        <end position="160"/>
    </location>
</feature>
<dbReference type="EMBL" id="JBHSXQ010000001">
    <property type="protein sequence ID" value="MFC6904275.1"/>
    <property type="molecule type" value="Genomic_DNA"/>
</dbReference>
<evidence type="ECO:0000259" key="10">
    <source>
        <dbReference type="Pfam" id="PF21082"/>
    </source>
</evidence>
<feature type="domain" description="Mechanosensitive ion channel MscS C-terminal" evidence="10">
    <location>
        <begin position="259"/>
        <end position="342"/>
    </location>
</feature>
<feature type="transmembrane region" description="Helical" evidence="8">
    <location>
        <begin position="166"/>
        <end position="195"/>
    </location>
</feature>
<organism evidence="12 13">
    <name type="scientific">Halalkalicoccus tibetensis</name>
    <dbReference type="NCBI Taxonomy" id="175632"/>
    <lineage>
        <taxon>Archaea</taxon>
        <taxon>Methanobacteriati</taxon>
        <taxon>Methanobacteriota</taxon>
        <taxon>Stenosarchaea group</taxon>
        <taxon>Halobacteria</taxon>
        <taxon>Halobacteriales</taxon>
        <taxon>Halococcaceae</taxon>
        <taxon>Halalkalicoccus</taxon>
    </lineage>
</organism>